<evidence type="ECO:0000313" key="2">
    <source>
        <dbReference type="EMBL" id="ODS00160.1"/>
    </source>
</evidence>
<gene>
    <name evidence="2" type="ORF">AUC68_03355</name>
</gene>
<dbReference type="GO" id="GO:0006629">
    <property type="term" value="P:lipid metabolic process"/>
    <property type="evidence" value="ECO:0007669"/>
    <property type="project" value="InterPro"/>
</dbReference>
<protein>
    <recommendedName>
        <fullName evidence="1">Fatty acid desaturase domain-containing protein</fullName>
    </recommendedName>
</protein>
<feature type="domain" description="Fatty acid desaturase" evidence="1">
    <location>
        <begin position="2"/>
        <end position="45"/>
    </location>
</feature>
<dbReference type="AlphaFoldDB" id="A0A1E3W340"/>
<accession>A0A1E3W340</accession>
<dbReference type="RefSeq" id="WP_069436973.1">
    <property type="nucleotide sequence ID" value="NZ_LPWG01000010.1"/>
</dbReference>
<reference evidence="2 3" key="1">
    <citation type="journal article" date="2016" name="Environ. Microbiol.">
        <title>New Methyloceanibacter diversity from North Sea sediments includes methanotroph containing solely the soluble methane monooxygenase.</title>
        <authorList>
            <person name="Vekeman B."/>
            <person name="Kerckhof F.M."/>
            <person name="Cremers G."/>
            <person name="de Vos P."/>
            <person name="Vandamme P."/>
            <person name="Boon N."/>
            <person name="Op den Camp H.J."/>
            <person name="Heylen K."/>
        </authorList>
    </citation>
    <scope>NUCLEOTIDE SEQUENCE [LARGE SCALE GENOMIC DNA]</scope>
    <source>
        <strain evidence="2 3">R-67174</strain>
    </source>
</reference>
<proteinExistence type="predicted"/>
<comment type="caution">
    <text evidence="2">The sequence shown here is derived from an EMBL/GenBank/DDBJ whole genome shotgun (WGS) entry which is preliminary data.</text>
</comment>
<name>A0A1E3W340_9HYPH</name>
<organism evidence="2 3">
    <name type="scientific">Methyloceanibacter methanicus</name>
    <dbReference type="NCBI Taxonomy" id="1774968"/>
    <lineage>
        <taxon>Bacteria</taxon>
        <taxon>Pseudomonadati</taxon>
        <taxon>Pseudomonadota</taxon>
        <taxon>Alphaproteobacteria</taxon>
        <taxon>Hyphomicrobiales</taxon>
        <taxon>Hyphomicrobiaceae</taxon>
        <taxon>Methyloceanibacter</taxon>
    </lineage>
</organism>
<dbReference type="Proteomes" id="UP000094501">
    <property type="component" value="Unassembled WGS sequence"/>
</dbReference>
<dbReference type="STRING" id="1774968.AUC68_03355"/>
<dbReference type="InterPro" id="IPR005804">
    <property type="entry name" value="FA_desaturase_dom"/>
</dbReference>
<evidence type="ECO:0000313" key="3">
    <source>
        <dbReference type="Proteomes" id="UP000094501"/>
    </source>
</evidence>
<dbReference type="OrthoDB" id="9792534at2"/>
<evidence type="ECO:0000259" key="1">
    <source>
        <dbReference type="Pfam" id="PF00487"/>
    </source>
</evidence>
<dbReference type="Pfam" id="PF00487">
    <property type="entry name" value="FA_desaturase"/>
    <property type="match status" value="1"/>
</dbReference>
<keyword evidence="3" id="KW-1185">Reference proteome</keyword>
<dbReference type="EMBL" id="LPWG01000010">
    <property type="protein sequence ID" value="ODS00160.1"/>
    <property type="molecule type" value="Genomic_DNA"/>
</dbReference>
<sequence length="59" mass="7267">MDWLYLFQNFHLIHHLFPRIPFYKYKDAFVDLRPVLEKEGAHIYEYEFGPHREAATEAR</sequence>